<name>A0A965ZFL4_9SPHI</name>
<organism evidence="1 2">
    <name type="scientific">Mucilaginibacter agri</name>
    <dbReference type="NCBI Taxonomy" id="2695265"/>
    <lineage>
        <taxon>Bacteria</taxon>
        <taxon>Pseudomonadati</taxon>
        <taxon>Bacteroidota</taxon>
        <taxon>Sphingobacteriia</taxon>
        <taxon>Sphingobacteriales</taxon>
        <taxon>Sphingobacteriaceae</taxon>
        <taxon>Mucilaginibacter</taxon>
    </lineage>
</organism>
<dbReference type="AlphaFoldDB" id="A0A965ZFL4"/>
<comment type="caution">
    <text evidence="1">The sequence shown here is derived from an EMBL/GenBank/DDBJ whole genome shotgun (WGS) entry which is preliminary data.</text>
</comment>
<proteinExistence type="predicted"/>
<reference evidence="1" key="2">
    <citation type="submission" date="2020-10" db="EMBL/GenBank/DDBJ databases">
        <title>Mucilaginibacter sp. nov., isolated from soil.</title>
        <authorList>
            <person name="Jeon C.O."/>
        </authorList>
    </citation>
    <scope>NUCLEOTIDE SEQUENCE</scope>
    <source>
        <strain evidence="1">R11</strain>
    </source>
</reference>
<dbReference type="Proteomes" id="UP000638732">
    <property type="component" value="Unassembled WGS sequence"/>
</dbReference>
<evidence type="ECO:0000313" key="1">
    <source>
        <dbReference type="EMBL" id="NCD69298.1"/>
    </source>
</evidence>
<accession>A0A965ZFL4</accession>
<gene>
    <name evidence="1" type="ORF">GSY63_08005</name>
</gene>
<sequence length="47" mass="5154">MNNKKLLANLLKNVKVGGIEQTAVSVACFDGLALRYIYLIKGEIAFL</sequence>
<protein>
    <submittedName>
        <fullName evidence="1">Uncharacterized protein</fullName>
    </submittedName>
</protein>
<keyword evidence="2" id="KW-1185">Reference proteome</keyword>
<evidence type="ECO:0000313" key="2">
    <source>
        <dbReference type="Proteomes" id="UP000638732"/>
    </source>
</evidence>
<dbReference type="RefSeq" id="WP_166585279.1">
    <property type="nucleotide sequence ID" value="NZ_WWEO01000041.1"/>
</dbReference>
<reference evidence="1" key="1">
    <citation type="submission" date="2020-01" db="EMBL/GenBank/DDBJ databases">
        <authorList>
            <person name="Seo Y.L."/>
        </authorList>
    </citation>
    <scope>NUCLEOTIDE SEQUENCE</scope>
    <source>
        <strain evidence="1">R11</strain>
    </source>
</reference>
<dbReference type="EMBL" id="WWEO01000041">
    <property type="protein sequence ID" value="NCD69298.1"/>
    <property type="molecule type" value="Genomic_DNA"/>
</dbReference>